<dbReference type="RefSeq" id="XP_016942165.2">
    <property type="nucleotide sequence ID" value="XM_017086676.4"/>
</dbReference>
<gene>
    <name evidence="8" type="primary">LOC108019049</name>
</gene>
<keyword evidence="8" id="KW-0251">Elongation factor</keyword>
<evidence type="ECO:0000256" key="3">
    <source>
        <dbReference type="ARBA" id="ARBA00022833"/>
    </source>
</evidence>
<organism evidence="7 8">
    <name type="scientific">Drosophila suzukii</name>
    <name type="common">Spotted-wing drosophila fruit fly</name>
    <dbReference type="NCBI Taxonomy" id="28584"/>
    <lineage>
        <taxon>Eukaryota</taxon>
        <taxon>Metazoa</taxon>
        <taxon>Ecdysozoa</taxon>
        <taxon>Arthropoda</taxon>
        <taxon>Hexapoda</taxon>
        <taxon>Insecta</taxon>
        <taxon>Pterygota</taxon>
        <taxon>Neoptera</taxon>
        <taxon>Endopterygota</taxon>
        <taxon>Diptera</taxon>
        <taxon>Brachycera</taxon>
        <taxon>Muscomorpha</taxon>
        <taxon>Ephydroidea</taxon>
        <taxon>Drosophilidae</taxon>
        <taxon>Drosophila</taxon>
        <taxon>Sophophora</taxon>
    </lineage>
</organism>
<dbReference type="PANTHER" id="PTHR11477:SF0">
    <property type="entry name" value="IP08861P-RELATED"/>
    <property type="match status" value="1"/>
</dbReference>
<feature type="region of interest" description="Disordered" evidence="5">
    <location>
        <begin position="103"/>
        <end position="142"/>
    </location>
</feature>
<dbReference type="SMART" id="SM00510">
    <property type="entry name" value="TFS2M"/>
    <property type="match status" value="1"/>
</dbReference>
<dbReference type="Gene3D" id="1.10.472.30">
    <property type="entry name" value="Transcription elongation factor S-II, central domain"/>
    <property type="match status" value="1"/>
</dbReference>
<dbReference type="GO" id="GO:0006351">
    <property type="term" value="P:DNA-templated transcription"/>
    <property type="evidence" value="ECO:0007669"/>
    <property type="project" value="InterPro"/>
</dbReference>
<dbReference type="GO" id="GO:0005634">
    <property type="term" value="C:nucleus"/>
    <property type="evidence" value="ECO:0007669"/>
    <property type="project" value="TreeGrafter"/>
</dbReference>
<keyword evidence="3" id="KW-0862">Zinc</keyword>
<evidence type="ECO:0000313" key="7">
    <source>
        <dbReference type="Proteomes" id="UP001652628"/>
    </source>
</evidence>
<evidence type="ECO:0000256" key="5">
    <source>
        <dbReference type="SAM" id="MobiDB-lite"/>
    </source>
</evidence>
<keyword evidence="4" id="KW-0539">Nucleus</keyword>
<evidence type="ECO:0000256" key="2">
    <source>
        <dbReference type="ARBA" id="ARBA00022771"/>
    </source>
</evidence>
<dbReference type="PANTHER" id="PTHR11477">
    <property type="entry name" value="TRANSCRIPTION FACTOR S-II ZINC FINGER DOMAIN-CONTAINING PROTEIN"/>
    <property type="match status" value="1"/>
</dbReference>
<dbReference type="Pfam" id="PF07500">
    <property type="entry name" value="TFIIS_M"/>
    <property type="match status" value="1"/>
</dbReference>
<dbReference type="InterPro" id="IPR036575">
    <property type="entry name" value="TFIIS_cen_dom_sf"/>
</dbReference>
<dbReference type="GeneID" id="108019049"/>
<feature type="domain" description="TFIIS central" evidence="6">
    <location>
        <begin position="5"/>
        <end position="120"/>
    </location>
</feature>
<evidence type="ECO:0000259" key="6">
    <source>
        <dbReference type="PROSITE" id="PS51321"/>
    </source>
</evidence>
<protein>
    <submittedName>
        <fullName evidence="8">Transcription elongation factor S-II</fullName>
    </submittedName>
</protein>
<dbReference type="SUPFAM" id="SSF46942">
    <property type="entry name" value="Elongation factor TFIIS domain 2"/>
    <property type="match status" value="1"/>
</dbReference>
<dbReference type="PROSITE" id="PS51321">
    <property type="entry name" value="TFIIS_CENTRAL"/>
    <property type="match status" value="1"/>
</dbReference>
<proteinExistence type="predicted"/>
<evidence type="ECO:0000256" key="4">
    <source>
        <dbReference type="ARBA" id="ARBA00023242"/>
    </source>
</evidence>
<dbReference type="GO" id="GO:0008270">
    <property type="term" value="F:zinc ion binding"/>
    <property type="evidence" value="ECO:0007669"/>
    <property type="project" value="UniProtKB-KW"/>
</dbReference>
<dbReference type="GO" id="GO:0003746">
    <property type="term" value="F:translation elongation factor activity"/>
    <property type="evidence" value="ECO:0007669"/>
    <property type="project" value="UniProtKB-KW"/>
</dbReference>
<evidence type="ECO:0000313" key="8">
    <source>
        <dbReference type="RefSeq" id="XP_016942165.2"/>
    </source>
</evidence>
<dbReference type="Proteomes" id="UP001652628">
    <property type="component" value="Chromosome X"/>
</dbReference>
<feature type="compositionally biased region" description="Polar residues" evidence="5">
    <location>
        <begin position="103"/>
        <end position="115"/>
    </location>
</feature>
<reference evidence="8" key="1">
    <citation type="submission" date="2025-08" db="UniProtKB">
        <authorList>
            <consortium name="RefSeq"/>
        </authorList>
    </citation>
    <scope>IDENTIFICATION</scope>
</reference>
<keyword evidence="7" id="KW-1185">Reference proteome</keyword>
<keyword evidence="1" id="KW-0479">Metal-binding</keyword>
<keyword evidence="2" id="KW-0863">Zinc-finger</keyword>
<keyword evidence="8" id="KW-0648">Protein biosynthesis</keyword>
<accession>A0AB39ZS96</accession>
<evidence type="ECO:0000256" key="1">
    <source>
        <dbReference type="ARBA" id="ARBA00022723"/>
    </source>
</evidence>
<dbReference type="InterPro" id="IPR003618">
    <property type="entry name" value="TFIIS_cen_dom"/>
</dbReference>
<dbReference type="AlphaFoldDB" id="A0AB39ZS96"/>
<sequence>MSFGLRLKCRELLADSLRIGQLTEGCGDPDDLAAQLEEAIYEELRCSNDKYKNRIRLLISNLRDPKNPGLRDKFLRGLVTPNQLARMSLEEMESNDLEQIPQKVTQEATNQTQMPKVQGTKKNQFKSDRASSCKRTSRWSPL</sequence>
<name>A0AB39ZS96_DROSZ</name>